<proteinExistence type="predicted"/>
<sequence length="77" mass="9158">MISLWLQSDDGNIVDYLYQAEEGKKGHVLWSRKHHGLKFLDNYIDGYPKSFREGINMVLDEMSKKDDFPEYKIIPFF</sequence>
<gene>
    <name evidence="1" type="ORF">ACFP1M_02755</name>
</gene>
<reference evidence="2" key="1">
    <citation type="journal article" date="2019" name="Int. J. Syst. Evol. Microbiol.">
        <title>The Global Catalogue of Microorganisms (GCM) 10K type strain sequencing project: providing services to taxonomists for standard genome sequencing and annotation.</title>
        <authorList>
            <consortium name="The Broad Institute Genomics Platform"/>
            <consortium name="The Broad Institute Genome Sequencing Center for Infectious Disease"/>
            <person name="Wu L."/>
            <person name="Ma J."/>
        </authorList>
    </citation>
    <scope>NUCLEOTIDE SEQUENCE [LARGE SCALE GENOMIC DNA]</scope>
    <source>
        <strain evidence="2">CCM 8893</strain>
    </source>
</reference>
<name>A0ABW1U7A1_9LACO</name>
<evidence type="ECO:0000313" key="2">
    <source>
        <dbReference type="Proteomes" id="UP001596258"/>
    </source>
</evidence>
<dbReference type="Proteomes" id="UP001596258">
    <property type="component" value="Unassembled WGS sequence"/>
</dbReference>
<organism evidence="1 2">
    <name type="scientific">Levilactobacillus angrenensis</name>
    <dbReference type="NCBI Taxonomy" id="2486020"/>
    <lineage>
        <taxon>Bacteria</taxon>
        <taxon>Bacillati</taxon>
        <taxon>Bacillota</taxon>
        <taxon>Bacilli</taxon>
        <taxon>Lactobacillales</taxon>
        <taxon>Lactobacillaceae</taxon>
        <taxon>Levilactobacillus</taxon>
    </lineage>
</organism>
<dbReference type="EMBL" id="JBHSSO010000009">
    <property type="protein sequence ID" value="MFC6289116.1"/>
    <property type="molecule type" value="Genomic_DNA"/>
</dbReference>
<comment type="caution">
    <text evidence="1">The sequence shown here is derived from an EMBL/GenBank/DDBJ whole genome shotgun (WGS) entry which is preliminary data.</text>
</comment>
<accession>A0ABW1U7A1</accession>
<keyword evidence="2" id="KW-1185">Reference proteome</keyword>
<protein>
    <submittedName>
        <fullName evidence="1">Uncharacterized protein</fullName>
    </submittedName>
</protein>
<evidence type="ECO:0000313" key="1">
    <source>
        <dbReference type="EMBL" id="MFC6289116.1"/>
    </source>
</evidence>
<dbReference type="RefSeq" id="WP_125575272.1">
    <property type="nucleotide sequence ID" value="NZ_JBHSSO010000009.1"/>
</dbReference>